<dbReference type="GO" id="GO:0004888">
    <property type="term" value="F:transmembrane signaling receptor activity"/>
    <property type="evidence" value="ECO:0007669"/>
    <property type="project" value="InterPro"/>
</dbReference>
<dbReference type="CDD" id="cd11386">
    <property type="entry name" value="MCP_signal"/>
    <property type="match status" value="1"/>
</dbReference>
<dbReference type="OrthoDB" id="9772924at2"/>
<dbReference type="SMART" id="SM00283">
    <property type="entry name" value="MA"/>
    <property type="match status" value="1"/>
</dbReference>
<dbReference type="PRINTS" id="PR00260">
    <property type="entry name" value="CHEMTRNSDUCR"/>
</dbReference>
<evidence type="ECO:0000256" key="5">
    <source>
        <dbReference type="PROSITE-ProRule" id="PRU00284"/>
    </source>
</evidence>
<dbReference type="SUPFAM" id="SSF58104">
    <property type="entry name" value="Methyl-accepting chemotaxis protein (MCP) signaling domain"/>
    <property type="match status" value="1"/>
</dbReference>
<dbReference type="SUPFAM" id="SSF53850">
    <property type="entry name" value="Periplasmic binding protein-like II"/>
    <property type="match status" value="1"/>
</dbReference>
<dbReference type="Proteomes" id="UP000239863">
    <property type="component" value="Unassembled WGS sequence"/>
</dbReference>
<gene>
    <name evidence="7" type="ORF">BD821_11051</name>
</gene>
<evidence type="ECO:0000313" key="8">
    <source>
        <dbReference type="Proteomes" id="UP000239863"/>
    </source>
</evidence>
<evidence type="ECO:0000256" key="1">
    <source>
        <dbReference type="ARBA" id="ARBA00004193"/>
    </source>
</evidence>
<dbReference type="InterPro" id="IPR004090">
    <property type="entry name" value="Chemotax_Me-accpt_rcpt"/>
</dbReference>
<comment type="subcellular location">
    <subcellularLocation>
        <location evidence="1">Cell membrane</location>
        <topology evidence="1">Lipid-anchor</topology>
    </subcellularLocation>
</comment>
<dbReference type="STRING" id="37659.GCA_000703125_01228"/>
<sequence>MFNFKTKKTMVPDVTVEDIKPNYKIQNISSQNKIAILKHNQKCIVNKLSNKIDETGFATENLIEITTDINKYVEVQMSSIDKLVNEITNYSALAEEVLASTDNSKQIAKQTMGIAKEGSKAVGDSINAMNEIESSVEDAKTVVMDLNSKSAHINDMLDVIKDIANHTNLLSLNASIEAARAGEAGRGFTVVATEVKKLAERSVESAGFISKTIDEINASIAHTIEAMDKTSLKVKEGTEIANNTMTVFQNIIKAVQTSTDVTGEINLALESQTENLENVISSAENMSYISEKLLSVVESAALNTQYTKTSLTILSEVSEDLKYISDKLLQEVASNAKEVSTLKTCLNGAPLGFDPALAIDQESGQVIVNAHASLLTFGSSGEISPGLAKSWYVEEDHLTWVFNLRKGAKFHNGREVTSSDVKYSYERILSPVLKSPNTWFLESIEGSKEYLNGRAKEVTGIKILDKYRLSLKLSIPYTGFLLNLGQYCCSIIAKEEMEKGKVVGCGPFILDEIKDDSCTLTAFKDYFGGAPYSDKINIEFNPLNASRKFLNKDYNFITVDSKTTMESLKASESSSIKMKDVMGTYYVGFNLKSSSPLVQDSEIRKALNHAIDRKRIITEILGGMATESKGPIPPNIIDNKYLPSFNYNPEIVKSLISKKGLSSTKKLKLLIREGSSDTVFNKIATYLIEDLKKVGIQCIVTAVPNDKYFEATPNSDIFISRWIADTGDPDNFLLPNFDPSNYTNFTRYENKDVLEMMGKAKEIINPVKKTKVYEDIQNQIINDSPWIFLYHPQIAIATNPGVLGARLNPLGMVRFEDIIIE</sequence>
<dbReference type="PROSITE" id="PS01040">
    <property type="entry name" value="SBP_BACTERIAL_5"/>
    <property type="match status" value="1"/>
</dbReference>
<keyword evidence="3" id="KW-0813">Transport</keyword>
<dbReference type="Gene3D" id="3.10.105.10">
    <property type="entry name" value="Dipeptide-binding Protein, Domain 3"/>
    <property type="match status" value="1"/>
</dbReference>
<dbReference type="Pfam" id="PF00015">
    <property type="entry name" value="MCPsignal"/>
    <property type="match status" value="1"/>
</dbReference>
<organism evidence="7 8">
    <name type="scientific">Clostridium algidicarnis DSM 15099</name>
    <dbReference type="NCBI Taxonomy" id="1121295"/>
    <lineage>
        <taxon>Bacteria</taxon>
        <taxon>Bacillati</taxon>
        <taxon>Bacillota</taxon>
        <taxon>Clostridia</taxon>
        <taxon>Eubacteriales</taxon>
        <taxon>Clostridiaceae</taxon>
        <taxon>Clostridium</taxon>
    </lineage>
</organism>
<comment type="similarity">
    <text evidence="2">Belongs to the bacterial solute-binding protein 5 family.</text>
</comment>
<keyword evidence="5" id="KW-0807">Transducer</keyword>
<evidence type="ECO:0000256" key="3">
    <source>
        <dbReference type="ARBA" id="ARBA00022448"/>
    </source>
</evidence>
<comment type="caution">
    <text evidence="7">The sequence shown here is derived from an EMBL/GenBank/DDBJ whole genome shotgun (WGS) entry which is preliminary data.</text>
</comment>
<dbReference type="InterPro" id="IPR023765">
    <property type="entry name" value="SBP_5_CS"/>
</dbReference>
<dbReference type="GO" id="GO:0015833">
    <property type="term" value="P:peptide transport"/>
    <property type="evidence" value="ECO:0007669"/>
    <property type="project" value="TreeGrafter"/>
</dbReference>
<dbReference type="InterPro" id="IPR039424">
    <property type="entry name" value="SBP_5"/>
</dbReference>
<protein>
    <submittedName>
        <fullName evidence="7">ABC-type transport system substrate-binding protein</fullName>
    </submittedName>
</protein>
<dbReference type="AlphaFoldDB" id="A0A2S6FWW2"/>
<dbReference type="RefSeq" id="WP_104410050.1">
    <property type="nucleotide sequence ID" value="NZ_PTIS01000010.1"/>
</dbReference>
<evidence type="ECO:0000256" key="4">
    <source>
        <dbReference type="ARBA" id="ARBA00022729"/>
    </source>
</evidence>
<evidence type="ECO:0000259" key="6">
    <source>
        <dbReference type="PROSITE" id="PS50111"/>
    </source>
</evidence>
<feature type="domain" description="Methyl-accepting transducer" evidence="6">
    <location>
        <begin position="51"/>
        <end position="287"/>
    </location>
</feature>
<dbReference type="InterPro" id="IPR000914">
    <property type="entry name" value="SBP_5_dom"/>
</dbReference>
<dbReference type="Gene3D" id="3.90.76.10">
    <property type="entry name" value="Dipeptide-binding Protein, Domain 1"/>
    <property type="match status" value="1"/>
</dbReference>
<dbReference type="CDD" id="cd00995">
    <property type="entry name" value="PBP2_NikA_DppA_OppA_like"/>
    <property type="match status" value="1"/>
</dbReference>
<dbReference type="Gene3D" id="1.10.287.950">
    <property type="entry name" value="Methyl-accepting chemotaxis protein"/>
    <property type="match status" value="1"/>
</dbReference>
<accession>A0A2S6FWW2</accession>
<dbReference type="PANTHER" id="PTHR30290">
    <property type="entry name" value="PERIPLASMIC BINDING COMPONENT OF ABC TRANSPORTER"/>
    <property type="match status" value="1"/>
</dbReference>
<dbReference type="GO" id="GO:0005886">
    <property type="term" value="C:plasma membrane"/>
    <property type="evidence" value="ECO:0007669"/>
    <property type="project" value="UniProtKB-SubCell"/>
</dbReference>
<dbReference type="GO" id="GO:1904680">
    <property type="term" value="F:peptide transmembrane transporter activity"/>
    <property type="evidence" value="ECO:0007669"/>
    <property type="project" value="TreeGrafter"/>
</dbReference>
<dbReference type="GO" id="GO:0007165">
    <property type="term" value="P:signal transduction"/>
    <property type="evidence" value="ECO:0007669"/>
    <property type="project" value="UniProtKB-KW"/>
</dbReference>
<dbReference type="Gene3D" id="3.40.190.10">
    <property type="entry name" value="Periplasmic binding protein-like II"/>
    <property type="match status" value="1"/>
</dbReference>
<dbReference type="PROSITE" id="PS50111">
    <property type="entry name" value="CHEMOTAXIS_TRANSDUC_2"/>
    <property type="match status" value="1"/>
</dbReference>
<keyword evidence="4" id="KW-0732">Signal</keyword>
<proteinExistence type="inferred from homology"/>
<dbReference type="Pfam" id="PF00496">
    <property type="entry name" value="SBP_bac_5"/>
    <property type="match status" value="1"/>
</dbReference>
<dbReference type="GO" id="GO:0006935">
    <property type="term" value="P:chemotaxis"/>
    <property type="evidence" value="ECO:0007669"/>
    <property type="project" value="InterPro"/>
</dbReference>
<dbReference type="EMBL" id="PTIS01000010">
    <property type="protein sequence ID" value="PPK48086.1"/>
    <property type="molecule type" value="Genomic_DNA"/>
</dbReference>
<dbReference type="PANTHER" id="PTHR30290:SF9">
    <property type="entry name" value="OLIGOPEPTIDE-BINDING PROTEIN APPA"/>
    <property type="match status" value="1"/>
</dbReference>
<evidence type="ECO:0000313" key="7">
    <source>
        <dbReference type="EMBL" id="PPK48086.1"/>
    </source>
</evidence>
<name>A0A2S6FWW2_9CLOT</name>
<evidence type="ECO:0000256" key="2">
    <source>
        <dbReference type="ARBA" id="ARBA00005695"/>
    </source>
</evidence>
<reference evidence="7 8" key="1">
    <citation type="submission" date="2018-02" db="EMBL/GenBank/DDBJ databases">
        <title>Genomic Encyclopedia of Archaeal and Bacterial Type Strains, Phase II (KMG-II): from individual species to whole genera.</title>
        <authorList>
            <person name="Goeker M."/>
        </authorList>
    </citation>
    <scope>NUCLEOTIDE SEQUENCE [LARGE SCALE GENOMIC DNA]</scope>
    <source>
        <strain evidence="7 8">DSM 15099</strain>
    </source>
</reference>
<dbReference type="InterPro" id="IPR004089">
    <property type="entry name" value="MCPsignal_dom"/>
</dbReference>